<evidence type="ECO:0000313" key="1">
    <source>
        <dbReference type="EMBL" id="ODM87128.1"/>
    </source>
</evidence>
<comment type="caution">
    <text evidence="1">The sequence shown here is derived from an EMBL/GenBank/DDBJ whole genome shotgun (WGS) entry which is preliminary data.</text>
</comment>
<protein>
    <submittedName>
        <fullName evidence="1">Uncharacterized protein</fullName>
    </submittedName>
</protein>
<gene>
    <name evidence="1" type="ORF">Ocin01_19554</name>
</gene>
<dbReference type="AlphaFoldDB" id="A0A1D2M2D4"/>
<sequence>MPSKSHEANSSRFMEDSNWSELQPVEGDYSTFSRKEFDNFKKKADDLFTKNFRADLLNPEDPPHLYEWRRNNNNKALFDMLLAWDRLDEVFEELRCYHFMSYEQLRPVTLKMAKEDLKNCFSTGVQFAWAAVCECHLS</sequence>
<name>A0A1D2M2D4_ORCCI</name>
<organism evidence="1 2">
    <name type="scientific">Orchesella cincta</name>
    <name type="common">Springtail</name>
    <name type="synonym">Podura cincta</name>
    <dbReference type="NCBI Taxonomy" id="48709"/>
    <lineage>
        <taxon>Eukaryota</taxon>
        <taxon>Metazoa</taxon>
        <taxon>Ecdysozoa</taxon>
        <taxon>Arthropoda</taxon>
        <taxon>Hexapoda</taxon>
        <taxon>Collembola</taxon>
        <taxon>Entomobryomorpha</taxon>
        <taxon>Entomobryoidea</taxon>
        <taxon>Orchesellidae</taxon>
        <taxon>Orchesellinae</taxon>
        <taxon>Orchesella</taxon>
    </lineage>
</organism>
<keyword evidence="2" id="KW-1185">Reference proteome</keyword>
<dbReference type="Proteomes" id="UP000094527">
    <property type="component" value="Unassembled WGS sequence"/>
</dbReference>
<reference evidence="1 2" key="1">
    <citation type="journal article" date="2016" name="Genome Biol. Evol.">
        <title>Gene Family Evolution Reflects Adaptation to Soil Environmental Stressors in the Genome of the Collembolan Orchesella cincta.</title>
        <authorList>
            <person name="Faddeeva-Vakhrusheva A."/>
            <person name="Derks M.F."/>
            <person name="Anvar S.Y."/>
            <person name="Agamennone V."/>
            <person name="Suring W."/>
            <person name="Smit S."/>
            <person name="van Straalen N.M."/>
            <person name="Roelofs D."/>
        </authorList>
    </citation>
    <scope>NUCLEOTIDE SEQUENCE [LARGE SCALE GENOMIC DNA]</scope>
    <source>
        <tissue evidence="1">Mixed pool</tissue>
    </source>
</reference>
<accession>A0A1D2M2D4</accession>
<evidence type="ECO:0000313" key="2">
    <source>
        <dbReference type="Proteomes" id="UP000094527"/>
    </source>
</evidence>
<proteinExistence type="predicted"/>
<dbReference type="EMBL" id="LJIJ01006096">
    <property type="protein sequence ID" value="ODM87128.1"/>
    <property type="molecule type" value="Genomic_DNA"/>
</dbReference>